<evidence type="ECO:0000313" key="3">
    <source>
        <dbReference type="EMBL" id="MBL0426615.1"/>
    </source>
</evidence>
<feature type="chain" id="PRO_5047250315" evidence="2">
    <location>
        <begin position="25"/>
        <end position="321"/>
    </location>
</feature>
<dbReference type="Gene3D" id="3.40.190.10">
    <property type="entry name" value="Periplasmic binding protein-like II"/>
    <property type="match status" value="1"/>
</dbReference>
<dbReference type="PIRSF" id="PIRSF017082">
    <property type="entry name" value="YflP"/>
    <property type="match status" value="1"/>
</dbReference>
<evidence type="ECO:0000313" key="4">
    <source>
        <dbReference type="Proteomes" id="UP000622707"/>
    </source>
</evidence>
<sequence>MPRFVVLVRLLLVALALAGGGAFAQSYPNKPIRLVVPFPPGGSADVVARSVAQAMSQGLGQSVVVENKAGADGIIASEAVMKSPPDGYTLLLATNTAFNAAPILHKVVPYNPVTDFTPVGKVGNFGFFVFVHDTVPARNLAQLIEHARANPGKLTYGSGNSTSIIATARLAQQAKVNLVHVPYKGDAPMTLDLLAGRVHMAIATGTLLPHVKEGKLRVLATLLPQRAGSLPEVPTLPESGAEQIPLTPWAGIFGPAKMPREIVDRLARELTRALAQPDVRAQLEGVAFQPQGSTAEELAVMLREQIEIWARAGKDAGIAPQ</sequence>
<name>A0ABS1JST1_9BURK</name>
<dbReference type="PANTHER" id="PTHR42928">
    <property type="entry name" value="TRICARBOXYLATE-BINDING PROTEIN"/>
    <property type="match status" value="1"/>
</dbReference>
<feature type="signal peptide" evidence="2">
    <location>
        <begin position="1"/>
        <end position="24"/>
    </location>
</feature>
<evidence type="ECO:0000256" key="1">
    <source>
        <dbReference type="ARBA" id="ARBA00006987"/>
    </source>
</evidence>
<comment type="caution">
    <text evidence="3">The sequence shown here is derived from an EMBL/GenBank/DDBJ whole genome shotgun (WGS) entry which is preliminary data.</text>
</comment>
<dbReference type="PANTHER" id="PTHR42928:SF5">
    <property type="entry name" value="BLR1237 PROTEIN"/>
    <property type="match status" value="1"/>
</dbReference>
<protein>
    <submittedName>
        <fullName evidence="3">Tripartite tricarboxylate transporter substrate binding protein</fullName>
    </submittedName>
</protein>
<dbReference type="CDD" id="cd07012">
    <property type="entry name" value="PBP2_Bug_TTT"/>
    <property type="match status" value="1"/>
</dbReference>
<dbReference type="EMBL" id="JAEQND010000008">
    <property type="protein sequence ID" value="MBL0426615.1"/>
    <property type="molecule type" value="Genomic_DNA"/>
</dbReference>
<accession>A0ABS1JST1</accession>
<gene>
    <name evidence="3" type="ORF">JI746_15985</name>
</gene>
<dbReference type="Proteomes" id="UP000622707">
    <property type="component" value="Unassembled WGS sequence"/>
</dbReference>
<dbReference type="InterPro" id="IPR005064">
    <property type="entry name" value="BUG"/>
</dbReference>
<keyword evidence="2" id="KW-0732">Signal</keyword>
<dbReference type="Pfam" id="PF03401">
    <property type="entry name" value="TctC"/>
    <property type="match status" value="1"/>
</dbReference>
<dbReference type="Gene3D" id="3.40.190.150">
    <property type="entry name" value="Bordetella uptake gene, domain 1"/>
    <property type="match status" value="1"/>
</dbReference>
<evidence type="ECO:0000256" key="2">
    <source>
        <dbReference type="SAM" id="SignalP"/>
    </source>
</evidence>
<dbReference type="RefSeq" id="WP_201690822.1">
    <property type="nucleotide sequence ID" value="NZ_JAEQND010000008.1"/>
</dbReference>
<comment type="similarity">
    <text evidence="1">Belongs to the UPF0065 (bug) family.</text>
</comment>
<keyword evidence="4" id="KW-1185">Reference proteome</keyword>
<dbReference type="InterPro" id="IPR042100">
    <property type="entry name" value="Bug_dom1"/>
</dbReference>
<dbReference type="SUPFAM" id="SSF53850">
    <property type="entry name" value="Periplasmic binding protein-like II"/>
    <property type="match status" value="1"/>
</dbReference>
<reference evidence="3 4" key="1">
    <citation type="journal article" date="2017" name="Int. J. Syst. Evol. Microbiol.">
        <title>Ramlibacter alkalitolerans sp. nov., alkali-tolerant bacterium isolated from soil of ginseng.</title>
        <authorList>
            <person name="Lee D.H."/>
            <person name="Cha C.J."/>
        </authorList>
    </citation>
    <scope>NUCLEOTIDE SEQUENCE [LARGE SCALE GENOMIC DNA]</scope>
    <source>
        <strain evidence="3 4">KACC 19305</strain>
    </source>
</reference>
<proteinExistence type="inferred from homology"/>
<organism evidence="3 4">
    <name type="scientific">Ramlibacter alkalitolerans</name>
    <dbReference type="NCBI Taxonomy" id="2039631"/>
    <lineage>
        <taxon>Bacteria</taxon>
        <taxon>Pseudomonadati</taxon>
        <taxon>Pseudomonadota</taxon>
        <taxon>Betaproteobacteria</taxon>
        <taxon>Burkholderiales</taxon>
        <taxon>Comamonadaceae</taxon>
        <taxon>Ramlibacter</taxon>
    </lineage>
</organism>